<dbReference type="Gene3D" id="3.50.50.60">
    <property type="entry name" value="FAD/NAD(P)-binding domain"/>
    <property type="match status" value="1"/>
</dbReference>
<gene>
    <name evidence="2" type="ORF">Amal_01593</name>
</gene>
<protein>
    <submittedName>
        <fullName evidence="2">Phytoene desaturase</fullName>
        <ecNumber evidence="2">1.14.99.-</ecNumber>
    </submittedName>
</protein>
<dbReference type="InterPro" id="IPR036188">
    <property type="entry name" value="FAD/NAD-bd_sf"/>
</dbReference>
<keyword evidence="2" id="KW-0560">Oxidoreductase</keyword>
<dbReference type="Pfam" id="PF13450">
    <property type="entry name" value="NAD_binding_8"/>
    <property type="match status" value="1"/>
</dbReference>
<evidence type="ECO:0000256" key="1">
    <source>
        <dbReference type="ARBA" id="ARBA00006046"/>
    </source>
</evidence>
<proteinExistence type="inferred from homology"/>
<sequence>MASCVHIIGGGVAGLAAAVEVAGSGRRVIVHEAGRACGGRARSYEDKQLGCRIDNGNHLLLSANKTVFRYLAMTGGTDTLTGPGIPIFPFVDLAEGARWTLDLSRGRMPWWVFQPHRRVPDMRVVELRSLQKLMQAGGRRARL</sequence>
<reference evidence="2 3" key="1">
    <citation type="submission" date="2016-03" db="EMBL/GenBank/DDBJ databases">
        <title>Draft genome sequence of Acetobacter malorum CECT 7742, a strain isolated from strawberry vinegar.</title>
        <authorList>
            <person name="Sainz F."/>
            <person name="Mas A."/>
            <person name="Torija M.J."/>
        </authorList>
    </citation>
    <scope>NUCLEOTIDE SEQUENCE [LARGE SCALE GENOMIC DNA]</scope>
    <source>
        <strain evidence="2 3">CECT 7742</strain>
    </source>
</reference>
<comment type="caution">
    <text evidence="2">The sequence shown here is derived from an EMBL/GenBank/DDBJ whole genome shotgun (WGS) entry which is preliminary data.</text>
</comment>
<evidence type="ECO:0000313" key="3">
    <source>
        <dbReference type="Proteomes" id="UP000077349"/>
    </source>
</evidence>
<dbReference type="EMBL" id="LVHD01000015">
    <property type="protein sequence ID" value="OAG77341.1"/>
    <property type="molecule type" value="Genomic_DNA"/>
</dbReference>
<dbReference type="Proteomes" id="UP000077349">
    <property type="component" value="Unassembled WGS sequence"/>
</dbReference>
<dbReference type="PATRIC" id="fig|178901.16.peg.1693"/>
<dbReference type="EC" id="1.14.99.-" evidence="2"/>
<comment type="similarity">
    <text evidence="1">Belongs to the carotenoid/retinoid oxidoreductase family.</text>
</comment>
<dbReference type="GO" id="GO:0016491">
    <property type="term" value="F:oxidoreductase activity"/>
    <property type="evidence" value="ECO:0007669"/>
    <property type="project" value="UniProtKB-KW"/>
</dbReference>
<dbReference type="PANTHER" id="PTHR43734:SF1">
    <property type="entry name" value="PHYTOENE DESATURASE"/>
    <property type="match status" value="1"/>
</dbReference>
<dbReference type="PANTHER" id="PTHR43734">
    <property type="entry name" value="PHYTOENE DESATURASE"/>
    <property type="match status" value="1"/>
</dbReference>
<dbReference type="AlphaFoldDB" id="A0A177GC40"/>
<organism evidence="2 3">
    <name type="scientific">Acetobacter malorum</name>
    <dbReference type="NCBI Taxonomy" id="178901"/>
    <lineage>
        <taxon>Bacteria</taxon>
        <taxon>Pseudomonadati</taxon>
        <taxon>Pseudomonadota</taxon>
        <taxon>Alphaproteobacteria</taxon>
        <taxon>Acetobacterales</taxon>
        <taxon>Acetobacteraceae</taxon>
        <taxon>Acetobacter</taxon>
    </lineage>
</organism>
<evidence type="ECO:0000313" key="2">
    <source>
        <dbReference type="EMBL" id="OAG77341.1"/>
    </source>
</evidence>
<name>A0A177GC40_9PROT</name>
<accession>A0A177GC40</accession>
<dbReference type="SUPFAM" id="SSF51905">
    <property type="entry name" value="FAD/NAD(P)-binding domain"/>
    <property type="match status" value="1"/>
</dbReference>